<dbReference type="Proteomes" id="UP000590749">
    <property type="component" value="Unassembled WGS sequence"/>
</dbReference>
<organism evidence="2 3">
    <name type="scientific">Actinoplanes campanulatus</name>
    <dbReference type="NCBI Taxonomy" id="113559"/>
    <lineage>
        <taxon>Bacteria</taxon>
        <taxon>Bacillati</taxon>
        <taxon>Actinomycetota</taxon>
        <taxon>Actinomycetes</taxon>
        <taxon>Micromonosporales</taxon>
        <taxon>Micromonosporaceae</taxon>
        <taxon>Actinoplanes</taxon>
    </lineage>
</organism>
<feature type="transmembrane region" description="Helical" evidence="1">
    <location>
        <begin position="127"/>
        <end position="150"/>
    </location>
</feature>
<feature type="transmembrane region" description="Helical" evidence="1">
    <location>
        <begin position="12"/>
        <end position="35"/>
    </location>
</feature>
<gene>
    <name evidence="2" type="ORF">FHR83_007427</name>
</gene>
<protein>
    <submittedName>
        <fullName evidence="2">Uncharacterized protein</fullName>
    </submittedName>
</protein>
<feature type="transmembrane region" description="Helical" evidence="1">
    <location>
        <begin position="47"/>
        <end position="69"/>
    </location>
</feature>
<proteinExistence type="predicted"/>
<keyword evidence="1" id="KW-0812">Transmembrane</keyword>
<feature type="transmembrane region" description="Helical" evidence="1">
    <location>
        <begin position="75"/>
        <end position="94"/>
    </location>
</feature>
<accession>A0A7W5ANY4</accession>
<keyword evidence="1" id="KW-1133">Transmembrane helix</keyword>
<dbReference type="EMBL" id="JACHXF010000020">
    <property type="protein sequence ID" value="MBB3099718.1"/>
    <property type="molecule type" value="Genomic_DNA"/>
</dbReference>
<comment type="caution">
    <text evidence="2">The sequence shown here is derived from an EMBL/GenBank/DDBJ whole genome shotgun (WGS) entry which is preliminary data.</text>
</comment>
<sequence length="207" mass="20457">MNAVDVNTVVDVFLIGTLAAVWLSAGLLVDGMPAAVTARQLRRRAGLLSALVGAGVAVFAAIPLVVALVPGVSAAPAAALLPGVPALVVLTATLRRLGWVRRGAGAFAAAPLTPVPPALRAAAAHPLLSAPLQITGVAALVGLPIAAGLVDVPGGAATGMLGIAVTVIMVTVAGIGIRAALRHSRLAPLVLAPIGRRDRERAPAGAR</sequence>
<dbReference type="RefSeq" id="WP_183225798.1">
    <property type="nucleotide sequence ID" value="NZ_BMPW01000010.1"/>
</dbReference>
<evidence type="ECO:0000313" key="2">
    <source>
        <dbReference type="EMBL" id="MBB3099718.1"/>
    </source>
</evidence>
<evidence type="ECO:0000313" key="3">
    <source>
        <dbReference type="Proteomes" id="UP000590749"/>
    </source>
</evidence>
<reference evidence="2 3" key="1">
    <citation type="submission" date="2020-08" db="EMBL/GenBank/DDBJ databases">
        <title>Genomic Encyclopedia of Type Strains, Phase III (KMG-III): the genomes of soil and plant-associated and newly described type strains.</title>
        <authorList>
            <person name="Whitman W."/>
        </authorList>
    </citation>
    <scope>NUCLEOTIDE SEQUENCE [LARGE SCALE GENOMIC DNA]</scope>
    <source>
        <strain evidence="2 3">CECT 3287</strain>
    </source>
</reference>
<keyword evidence="1" id="KW-0472">Membrane</keyword>
<evidence type="ECO:0000256" key="1">
    <source>
        <dbReference type="SAM" id="Phobius"/>
    </source>
</evidence>
<feature type="transmembrane region" description="Helical" evidence="1">
    <location>
        <begin position="156"/>
        <end position="177"/>
    </location>
</feature>
<keyword evidence="3" id="KW-1185">Reference proteome</keyword>
<dbReference type="AlphaFoldDB" id="A0A7W5ANY4"/>
<name>A0A7W5ANY4_9ACTN</name>